<evidence type="ECO:0000256" key="4">
    <source>
        <dbReference type="ARBA" id="ARBA00022692"/>
    </source>
</evidence>
<feature type="transmembrane region" description="Helical" evidence="10">
    <location>
        <begin position="36"/>
        <end position="59"/>
    </location>
</feature>
<evidence type="ECO:0000256" key="10">
    <source>
        <dbReference type="RuleBase" id="RU351113"/>
    </source>
</evidence>
<dbReference type="Pfam" id="PF02949">
    <property type="entry name" value="7tm_6"/>
    <property type="match status" value="1"/>
</dbReference>
<dbReference type="InterPro" id="IPR004117">
    <property type="entry name" value="7tm6_olfct_rcpt"/>
</dbReference>
<dbReference type="AlphaFoldDB" id="A0A6M6DPA2"/>
<evidence type="ECO:0000256" key="8">
    <source>
        <dbReference type="ARBA" id="ARBA00023170"/>
    </source>
</evidence>
<evidence type="ECO:0000256" key="9">
    <source>
        <dbReference type="ARBA" id="ARBA00023224"/>
    </source>
</evidence>
<evidence type="ECO:0000313" key="11">
    <source>
        <dbReference type="EMBL" id="QJX74346.1"/>
    </source>
</evidence>
<keyword evidence="5 10" id="KW-0552">Olfaction</keyword>
<comment type="similarity">
    <text evidence="10">Belongs to the insect chemoreceptor superfamily. Heteromeric odorant receptor channel (TC 1.A.69) family.</text>
</comment>
<evidence type="ECO:0000256" key="2">
    <source>
        <dbReference type="ARBA" id="ARBA00022475"/>
    </source>
</evidence>
<name>A0A6M6DPA2_CERKI</name>
<proteinExistence type="evidence at transcript level"/>
<dbReference type="GO" id="GO:0007165">
    <property type="term" value="P:signal transduction"/>
    <property type="evidence" value="ECO:0007669"/>
    <property type="project" value="UniProtKB-KW"/>
</dbReference>
<reference evidence="11" key="1">
    <citation type="submission" date="2020-01" db="EMBL/GenBank/DDBJ databases">
        <title>Identification and Expression Profiles Analysis of Chemosensory Genes from the Antennal Transcriptome of Ceracris kiangsu Tsai (Orthoptera: Acrididae).</title>
        <authorList>
            <person name="Li R."/>
            <person name="Jiang G.-f."/>
        </authorList>
    </citation>
    <scope>NUCLEOTIDE SEQUENCE</scope>
</reference>
<evidence type="ECO:0000256" key="5">
    <source>
        <dbReference type="ARBA" id="ARBA00022725"/>
    </source>
</evidence>
<organism evidence="11">
    <name type="scientific">Ceracris kiangsu</name>
    <name type="common">Yellow-spined bamboo locust</name>
    <name type="synonym">Rammeacris kiangsu</name>
    <dbReference type="NCBI Taxonomy" id="227354"/>
    <lineage>
        <taxon>Eukaryota</taxon>
        <taxon>Metazoa</taxon>
        <taxon>Ecdysozoa</taxon>
        <taxon>Arthropoda</taxon>
        <taxon>Hexapoda</taxon>
        <taxon>Insecta</taxon>
        <taxon>Pterygota</taxon>
        <taxon>Neoptera</taxon>
        <taxon>Polyneoptera</taxon>
        <taxon>Orthoptera</taxon>
        <taxon>Caelifera</taxon>
        <taxon>Acrididea</taxon>
        <taxon>Acridomorpha</taxon>
        <taxon>Acridoidea</taxon>
        <taxon>Acrididae</taxon>
        <taxon>Gomphocerinae</taxon>
        <taxon>Ceracris</taxon>
    </lineage>
</organism>
<sequence length="446" mass="49710">MGTAAQSDALLGPSSVALFWLGLWGPPGGRSPGLRLLGAAFITAANVVIFVCSGVQMLVDTPADPALFREAFFLCTCSCSWIFKVVSFMLHRKRLQRMVLSLLDARTRFPDSRGGVRESYSRTAYTVWKLWMGVTVTVVLWMGDPLIQTLTSPPAENSTWPLIFWVPIDAQHSPAYEITYALQALCIGAVGTTSILMTIFFITLILHAASEITVLNENIARMSLANSRDREKEPEGDTSVQRVDSTTWEVSRLQATYVLSEAIPAPQVSSEYHGSLLVLDTDGKCCDLYSALVKNIRHHQHIITYMKDLQVVASTSLYLMLLANALNVCLHSFGFVALFQEGATRSTVIKEVLSFPSFLGQTALYCFFGQVVIDQAERLQFSAFSCDWPHADEEFRRTLRIFMLQTARPLNVKVGKLVTLSRNTFLQALNASYTIFNMLFNVEKRN</sequence>
<feature type="transmembrane region" description="Helical" evidence="10">
    <location>
        <begin position="317"/>
        <end position="340"/>
    </location>
</feature>
<keyword evidence="8 10" id="KW-0675">Receptor</keyword>
<keyword evidence="6 10" id="KW-1133">Transmembrane helix</keyword>
<dbReference type="EMBL" id="MT072618">
    <property type="protein sequence ID" value="QJX74346.1"/>
    <property type="molecule type" value="mRNA"/>
</dbReference>
<accession>A0A6M6DPA2</accession>
<comment type="subcellular location">
    <subcellularLocation>
        <location evidence="1 10">Cell membrane</location>
        <topology evidence="1 10">Multi-pass membrane protein</topology>
    </subcellularLocation>
</comment>
<evidence type="ECO:0000256" key="6">
    <source>
        <dbReference type="ARBA" id="ARBA00022989"/>
    </source>
</evidence>
<keyword evidence="3 10" id="KW-0716">Sensory transduction</keyword>
<keyword evidence="2" id="KW-1003">Cell membrane</keyword>
<evidence type="ECO:0000256" key="3">
    <source>
        <dbReference type="ARBA" id="ARBA00022606"/>
    </source>
</evidence>
<feature type="transmembrane region" description="Helical" evidence="10">
    <location>
        <begin position="6"/>
        <end position="24"/>
    </location>
</feature>
<feature type="transmembrane region" description="Helical" evidence="10">
    <location>
        <begin position="180"/>
        <end position="206"/>
    </location>
</feature>
<dbReference type="PANTHER" id="PTHR21137">
    <property type="entry name" value="ODORANT RECEPTOR"/>
    <property type="match status" value="1"/>
</dbReference>
<comment type="caution">
    <text evidence="10">Lacks conserved residue(s) required for the propagation of feature annotation.</text>
</comment>
<keyword evidence="7 10" id="KW-0472">Membrane</keyword>
<feature type="transmembrane region" description="Helical" evidence="10">
    <location>
        <begin position="352"/>
        <end position="373"/>
    </location>
</feature>
<protein>
    <recommendedName>
        <fullName evidence="10">Odorant receptor</fullName>
    </recommendedName>
</protein>
<evidence type="ECO:0000256" key="1">
    <source>
        <dbReference type="ARBA" id="ARBA00004651"/>
    </source>
</evidence>
<feature type="transmembrane region" description="Helical" evidence="10">
    <location>
        <begin position="71"/>
        <end position="90"/>
    </location>
</feature>
<evidence type="ECO:0000256" key="7">
    <source>
        <dbReference type="ARBA" id="ARBA00023136"/>
    </source>
</evidence>
<keyword evidence="9 10" id="KW-0807">Transducer</keyword>
<dbReference type="GO" id="GO:0005549">
    <property type="term" value="F:odorant binding"/>
    <property type="evidence" value="ECO:0007669"/>
    <property type="project" value="InterPro"/>
</dbReference>
<dbReference type="GO" id="GO:0004984">
    <property type="term" value="F:olfactory receptor activity"/>
    <property type="evidence" value="ECO:0007669"/>
    <property type="project" value="InterPro"/>
</dbReference>
<dbReference type="GO" id="GO:0005886">
    <property type="term" value="C:plasma membrane"/>
    <property type="evidence" value="ECO:0007669"/>
    <property type="project" value="UniProtKB-SubCell"/>
</dbReference>
<dbReference type="PANTHER" id="PTHR21137:SF35">
    <property type="entry name" value="ODORANT RECEPTOR 19A-RELATED"/>
    <property type="match status" value="1"/>
</dbReference>
<keyword evidence="4 10" id="KW-0812">Transmembrane</keyword>